<proteinExistence type="predicted"/>
<feature type="region of interest" description="Disordered" evidence="1">
    <location>
        <begin position="1"/>
        <end position="22"/>
    </location>
</feature>
<evidence type="ECO:0000256" key="1">
    <source>
        <dbReference type="SAM" id="MobiDB-lite"/>
    </source>
</evidence>
<keyword evidence="3" id="KW-1185">Reference proteome</keyword>
<dbReference type="Proteomes" id="UP000001890">
    <property type="component" value="Chromosome"/>
</dbReference>
<dbReference type="EMBL" id="FP565176">
    <property type="protein sequence ID" value="CBA14569.1"/>
    <property type="molecule type" value="Genomic_DNA"/>
</dbReference>
<sequence length="223" mass="24891">MHMHRRQLSDRKSPGTATQGTSIQDSPSYLFKYFSCTGFAETKSFSVRKIANFFSKLRFPRRQDDDSLTNMDFPIPTLHRRKIIMAITDLKLRRFRKTTLCAMFALAIGATTSAHAGYKDVAIFVKNSNYNAKAILLKNGTDGSTVCSGIVMPKYQGGYANGPDVNSETWYSVIAMSTPNCLDGTAMAGMFNIFKMGHPSNPQDVRRLEIDVNATNITFQTNE</sequence>
<evidence type="ECO:0000313" key="3">
    <source>
        <dbReference type="Proteomes" id="UP000001890"/>
    </source>
</evidence>
<evidence type="ECO:0000313" key="2">
    <source>
        <dbReference type="EMBL" id="CBA14569.1"/>
    </source>
</evidence>
<accession>D2U844</accession>
<protein>
    <submittedName>
        <fullName evidence="2">Uncharacterized protein</fullName>
    </submittedName>
</protein>
<dbReference type="AlphaFoldDB" id="D2U844"/>
<organism evidence="2 3">
    <name type="scientific">Xanthomonas albilineans (strain GPE PC73 / CFBP 7063)</name>
    <dbReference type="NCBI Taxonomy" id="380358"/>
    <lineage>
        <taxon>Bacteria</taxon>
        <taxon>Pseudomonadati</taxon>
        <taxon>Pseudomonadota</taxon>
        <taxon>Gammaproteobacteria</taxon>
        <taxon>Lysobacterales</taxon>
        <taxon>Lysobacteraceae</taxon>
        <taxon>Xanthomonas</taxon>
    </lineage>
</organism>
<gene>
    <name evidence="2" type="ordered locus">XALc_0023</name>
</gene>
<name>D2U844_XANAP</name>
<dbReference type="STRING" id="380358.XALC_0023"/>
<dbReference type="KEGG" id="xal:XALC_0023"/>
<reference evidence="2 3" key="1">
    <citation type="journal article" date="2009" name="BMC Genomics">
        <title>The complete genome sequence of Xanthomonas albilineans provides new insights into the reductive genome evolution of the xylem-limited Xanthomonadaceae.</title>
        <authorList>
            <person name="Pieretti I."/>
            <person name="Royer M."/>
            <person name="Barbe V."/>
            <person name="Carrere S."/>
            <person name="Koebnik R."/>
            <person name="Cociancich S."/>
            <person name="Couloux A."/>
            <person name="Darrasse A."/>
            <person name="Gouzy J."/>
            <person name="Jacques M.A."/>
            <person name="Lauber E."/>
            <person name="Manceau C."/>
            <person name="Mangenot S."/>
            <person name="Poussier S."/>
            <person name="Segurens B."/>
            <person name="Szurek B."/>
            <person name="Verdier V."/>
            <person name="Arlat M."/>
            <person name="Rott P."/>
        </authorList>
    </citation>
    <scope>NUCLEOTIDE SEQUENCE [LARGE SCALE GENOMIC DNA]</scope>
    <source>
        <strain evidence="3">GPE PC73 / CFBP 7063</strain>
    </source>
</reference>